<dbReference type="AlphaFoldDB" id="A0A4P9ZP68"/>
<dbReference type="Gene3D" id="1.10.555.10">
    <property type="entry name" value="Rho GTPase activation protein"/>
    <property type="match status" value="1"/>
</dbReference>
<dbReference type="InterPro" id="IPR027267">
    <property type="entry name" value="AH/BAR_dom_sf"/>
</dbReference>
<evidence type="ECO:0000259" key="6">
    <source>
        <dbReference type="PROSITE" id="PS51741"/>
    </source>
</evidence>
<dbReference type="Gene3D" id="1.20.1270.60">
    <property type="entry name" value="Arfaptin homology (AH) domain/BAR domain"/>
    <property type="match status" value="1"/>
</dbReference>
<dbReference type="PANTHER" id="PTHR23176:SF129">
    <property type="entry name" value="RHO GTPASE ACTIVATING PROTEIN AT 16F, ISOFORM E-RELATED"/>
    <property type="match status" value="1"/>
</dbReference>
<feature type="compositionally biased region" description="Polar residues" evidence="4">
    <location>
        <begin position="339"/>
        <end position="355"/>
    </location>
</feature>
<proteinExistence type="predicted"/>
<feature type="coiled-coil region" evidence="3">
    <location>
        <begin position="109"/>
        <end position="157"/>
    </location>
</feature>
<evidence type="ECO:0000256" key="4">
    <source>
        <dbReference type="SAM" id="MobiDB-lite"/>
    </source>
</evidence>
<protein>
    <recommendedName>
        <fullName evidence="9">Rho GTPase activation protein</fullName>
    </recommendedName>
</protein>
<evidence type="ECO:0000313" key="8">
    <source>
        <dbReference type="Proteomes" id="UP000268162"/>
    </source>
</evidence>
<name>A0A4P9ZP68_9FUNG</name>
<dbReference type="InterPro" id="IPR001060">
    <property type="entry name" value="FCH_dom"/>
</dbReference>
<dbReference type="GO" id="GO:0007165">
    <property type="term" value="P:signal transduction"/>
    <property type="evidence" value="ECO:0007669"/>
    <property type="project" value="InterPro"/>
</dbReference>
<evidence type="ECO:0000256" key="2">
    <source>
        <dbReference type="PROSITE-ProRule" id="PRU01077"/>
    </source>
</evidence>
<dbReference type="PROSITE" id="PS50238">
    <property type="entry name" value="RHOGAP"/>
    <property type="match status" value="1"/>
</dbReference>
<dbReference type="InterPro" id="IPR031160">
    <property type="entry name" value="F_BAR_dom"/>
</dbReference>
<evidence type="ECO:0000313" key="7">
    <source>
        <dbReference type="EMBL" id="RKP35123.1"/>
    </source>
</evidence>
<keyword evidence="8" id="KW-1185">Reference proteome</keyword>
<keyword evidence="1" id="KW-0343">GTPase activation</keyword>
<feature type="region of interest" description="Disordered" evidence="4">
    <location>
        <begin position="337"/>
        <end position="356"/>
    </location>
</feature>
<feature type="domain" description="F-BAR" evidence="6">
    <location>
        <begin position="8"/>
        <end position="299"/>
    </location>
</feature>
<dbReference type="InterPro" id="IPR000198">
    <property type="entry name" value="RhoGAP_dom"/>
</dbReference>
<gene>
    <name evidence="7" type="ORF">BJ085DRAFT_20617</name>
</gene>
<feature type="non-terminal residue" evidence="7">
    <location>
        <position position="458"/>
    </location>
</feature>
<organism evidence="7 8">
    <name type="scientific">Dimargaris cristalligena</name>
    <dbReference type="NCBI Taxonomy" id="215637"/>
    <lineage>
        <taxon>Eukaryota</taxon>
        <taxon>Fungi</taxon>
        <taxon>Fungi incertae sedis</taxon>
        <taxon>Zoopagomycota</taxon>
        <taxon>Kickxellomycotina</taxon>
        <taxon>Dimargaritomycetes</taxon>
        <taxon>Dimargaritales</taxon>
        <taxon>Dimargaritaceae</taxon>
        <taxon>Dimargaris</taxon>
    </lineage>
</organism>
<dbReference type="EMBL" id="ML002954">
    <property type="protein sequence ID" value="RKP35123.1"/>
    <property type="molecule type" value="Genomic_DNA"/>
</dbReference>
<dbReference type="GO" id="GO:0005737">
    <property type="term" value="C:cytoplasm"/>
    <property type="evidence" value="ECO:0007669"/>
    <property type="project" value="TreeGrafter"/>
</dbReference>
<evidence type="ECO:0000256" key="3">
    <source>
        <dbReference type="SAM" id="Coils"/>
    </source>
</evidence>
<dbReference type="STRING" id="215637.A0A4P9ZP68"/>
<dbReference type="GO" id="GO:0005096">
    <property type="term" value="F:GTPase activator activity"/>
    <property type="evidence" value="ECO:0007669"/>
    <property type="project" value="UniProtKB-KW"/>
</dbReference>
<dbReference type="Pfam" id="PF00620">
    <property type="entry name" value="RhoGAP"/>
    <property type="match status" value="1"/>
</dbReference>
<evidence type="ECO:0000259" key="5">
    <source>
        <dbReference type="PROSITE" id="PS50238"/>
    </source>
</evidence>
<evidence type="ECO:0000256" key="1">
    <source>
        <dbReference type="ARBA" id="ARBA00022468"/>
    </source>
</evidence>
<dbReference type="Proteomes" id="UP000268162">
    <property type="component" value="Unassembled WGS sequence"/>
</dbReference>
<accession>A0A4P9ZP68</accession>
<keyword evidence="2 3" id="KW-0175">Coiled coil</keyword>
<dbReference type="SUPFAM" id="SSF48350">
    <property type="entry name" value="GTPase activation domain, GAP"/>
    <property type="match status" value="1"/>
</dbReference>
<sequence>MADLDPTRSHRDLIESLSEMDGGLSLLMDRTRQTLNSTKDVMSFLRRRALIEEAYCQNMLRLAQDMGKSLHKEEVREGTFRSAWCEIINLHEAVALNHIRFSNHLNEIADELNAQFRDKDRVRRQLKETASKQKKTLTEAEKSLDKFKEKYEHCSEDLEKVILKKKSANDSGARKNRSKSVSNTVAMILGRDSSVADLEKAEKEARNKVEHSNDAYKSQLSATNSARTDYFTVLLPSMLTALKSITEEGDLSLSLHLAKYSRAFENNIFADASIVKPLESQAGSRGLMPIVESIDNEGDMNEYFARMARQKDLAAGLLSPSTQAHLNSNLHAMHLASPRSASSVNNPASSYLSPQSKPPLLTLERQVGRDNAPVPRIVLTCTNFIEKYGVESEGIYRLSGQNSIVKQLKEELDTTGKVAEFDHLDQTFDVNNISSFLKLYFRELPDGLIPVRLYDTFV</sequence>
<dbReference type="PROSITE" id="PS51741">
    <property type="entry name" value="F_BAR"/>
    <property type="match status" value="1"/>
</dbReference>
<dbReference type="SMART" id="SM00055">
    <property type="entry name" value="FCH"/>
    <property type="match status" value="1"/>
</dbReference>
<dbReference type="InterPro" id="IPR008936">
    <property type="entry name" value="Rho_GTPase_activation_prot"/>
</dbReference>
<dbReference type="Pfam" id="PF00611">
    <property type="entry name" value="FCH"/>
    <property type="match status" value="1"/>
</dbReference>
<feature type="domain" description="Rho-GAP" evidence="5">
    <location>
        <begin position="361"/>
        <end position="458"/>
    </location>
</feature>
<dbReference type="SUPFAM" id="SSF103657">
    <property type="entry name" value="BAR/IMD domain-like"/>
    <property type="match status" value="1"/>
</dbReference>
<dbReference type="InterPro" id="IPR050729">
    <property type="entry name" value="Rho-GAP"/>
</dbReference>
<evidence type="ECO:0008006" key="9">
    <source>
        <dbReference type="Google" id="ProtNLM"/>
    </source>
</evidence>
<reference evidence="8" key="1">
    <citation type="journal article" date="2018" name="Nat. Microbiol.">
        <title>Leveraging single-cell genomics to expand the fungal tree of life.</title>
        <authorList>
            <person name="Ahrendt S.R."/>
            <person name="Quandt C.A."/>
            <person name="Ciobanu D."/>
            <person name="Clum A."/>
            <person name="Salamov A."/>
            <person name="Andreopoulos B."/>
            <person name="Cheng J.F."/>
            <person name="Woyke T."/>
            <person name="Pelin A."/>
            <person name="Henrissat B."/>
            <person name="Reynolds N.K."/>
            <person name="Benny G.L."/>
            <person name="Smith M.E."/>
            <person name="James T.Y."/>
            <person name="Grigoriev I.V."/>
        </authorList>
    </citation>
    <scope>NUCLEOTIDE SEQUENCE [LARGE SCALE GENOMIC DNA]</scope>
    <source>
        <strain evidence="8">RSA 468</strain>
    </source>
</reference>
<dbReference type="PANTHER" id="PTHR23176">
    <property type="entry name" value="RHO/RAC/CDC GTPASE-ACTIVATING PROTEIN"/>
    <property type="match status" value="1"/>
</dbReference>